<feature type="transmembrane region" description="Helical" evidence="6">
    <location>
        <begin position="617"/>
        <end position="639"/>
    </location>
</feature>
<dbReference type="PROSITE" id="PS50111">
    <property type="entry name" value="CHEMOTAXIS_TRANSDUC_2"/>
    <property type="match status" value="1"/>
</dbReference>
<dbReference type="SMART" id="SM00304">
    <property type="entry name" value="HAMP"/>
    <property type="match status" value="1"/>
</dbReference>
<dbReference type="InterPro" id="IPR004089">
    <property type="entry name" value="MCPsignal_dom"/>
</dbReference>
<sequence length="1092" mass="119069">MMTAQYQAALHSYAEGRYEEAMQQFSELLYEDPRNPKLHIWLGATFRKAGKIEYAKVQYQQVLTLTEDPDLLDLASTSLAQIQNKLASISQNNNLQKDIGSINSPHNSSNLKEASYADKAQEANYRALQLESTNLGSKLKSPFGEASISYIIDHDGSTTSDLTVLATSSNIPAKPKTSKKTQVNGNGIIPPPPAIAAQFKSYQQEQEQLTTTPQGQLLDEQTLLVEDAENIIARDQGLEDITDKVTPSILNKSISNIQEVSQQNNQKIEFPPVESSVILGWGMDSQNTAKRSKVNGRNAGSAIALEDMFKFSSVSQKITLWGALVATIPAIALGVVAYQMGNGLLLNKVKQAQQSEAITLANVTKNFLKQQTNGVEVLQKLLVSTEVGQNILLKPANPKVTNPLASMPIAQQRQYKQQLTNRLNLYGQAYPDYTSIALFSANGELIAQSSQSKTLKTLNPNILSKVSSVDNVLFSNPVSGKDGVHFYAARSIKSSNSQTVNMILQVEIPVKKLVNDLNSGLKDGNDNRSFYIVDGANKYIASSQPVTVGEDALTNFAMLPDLRTAHSSASQDTVKSDRNGQLIAYAPVPNMQTYDMLTWDVLTTIDKTKATAGNQNLLLVIGIGIAATPLLVAAITYALSRKLSTRLKDIRAALRDLRQGNTDVSFGTLSVEGNDEMSDISLSINKMSEQFQTMMQKQEQEKQNLQLQVVKLFKVLAKLAREERHEVKEGDLTDENILYLGKKVRAEIVQRHAEVESYRQQNEDLRNHLAQMLKDIQALSDGDLTVSTQSVDGSLANVAIFFDDVIRGLQNIVGQVKSSANQVNFSLGQNEQAIMNLASVSQRQVDTVTRSLTTMQMSKLSATRIVSNSQQVLQSSQLVSEKLSDSDRSIEAVMSKVGELQNTISSTAKRVKHLGVVSQKIAKAISAINEIAIKTNFLAINATLEASRSNAPNHGFVLVAEEVGELAARSVAATKEVESLLSNIQSETNAVMAVVESGSNRLSESNNLAINAKDSLQQIAQISQQIDGLVVAIAEATTSQAQTSEGVANLMNDISHMAKRTLASSSEVSKFIKATRGYSGELQQSLSHFKTR</sequence>
<dbReference type="InterPro" id="IPR003660">
    <property type="entry name" value="HAMP_dom"/>
</dbReference>
<evidence type="ECO:0000313" key="9">
    <source>
        <dbReference type="EMBL" id="MEA5479256.1"/>
    </source>
</evidence>
<evidence type="ECO:0000256" key="3">
    <source>
        <dbReference type="PROSITE-ProRule" id="PRU00284"/>
    </source>
</evidence>
<keyword evidence="6" id="KW-0812">Transmembrane</keyword>
<dbReference type="PROSITE" id="PS50885">
    <property type="entry name" value="HAMP"/>
    <property type="match status" value="1"/>
</dbReference>
<keyword evidence="6" id="KW-1133">Transmembrane helix</keyword>
<dbReference type="SUPFAM" id="SSF58104">
    <property type="entry name" value="Methyl-accepting chemotaxis protein (MCP) signaling domain"/>
    <property type="match status" value="1"/>
</dbReference>
<dbReference type="EMBL" id="JAYGIE010000086">
    <property type="protein sequence ID" value="MEA5479256.1"/>
    <property type="molecule type" value="Genomic_DNA"/>
</dbReference>
<dbReference type="PANTHER" id="PTHR32089">
    <property type="entry name" value="METHYL-ACCEPTING CHEMOTAXIS PROTEIN MCPB"/>
    <property type="match status" value="1"/>
</dbReference>
<keyword evidence="4" id="KW-0802">TPR repeat</keyword>
<dbReference type="Gene3D" id="1.25.40.10">
    <property type="entry name" value="Tetratricopeptide repeat domain"/>
    <property type="match status" value="1"/>
</dbReference>
<keyword evidence="5" id="KW-0175">Coiled coil</keyword>
<name>A0ABU5TMK0_9CYAN</name>
<evidence type="ECO:0000313" key="10">
    <source>
        <dbReference type="Proteomes" id="UP001301388"/>
    </source>
</evidence>
<dbReference type="Proteomes" id="UP001301388">
    <property type="component" value="Unassembled WGS sequence"/>
</dbReference>
<dbReference type="CDD" id="cd06225">
    <property type="entry name" value="HAMP"/>
    <property type="match status" value="1"/>
</dbReference>
<evidence type="ECO:0000256" key="5">
    <source>
        <dbReference type="SAM" id="Coils"/>
    </source>
</evidence>
<protein>
    <submittedName>
        <fullName evidence="9">Methyl-accepting chemotaxis protein</fullName>
    </submittedName>
</protein>
<evidence type="ECO:0000256" key="2">
    <source>
        <dbReference type="ARBA" id="ARBA00029447"/>
    </source>
</evidence>
<proteinExistence type="inferred from homology"/>
<keyword evidence="10" id="KW-1185">Reference proteome</keyword>
<evidence type="ECO:0000259" key="8">
    <source>
        <dbReference type="PROSITE" id="PS50885"/>
    </source>
</evidence>
<comment type="similarity">
    <text evidence="2">Belongs to the methyl-accepting chemotaxis (MCP) protein family.</text>
</comment>
<organism evidence="9 10">
    <name type="scientific">Pseudanabaena galeata UHCC 0370</name>
    <dbReference type="NCBI Taxonomy" id="3110310"/>
    <lineage>
        <taxon>Bacteria</taxon>
        <taxon>Bacillati</taxon>
        <taxon>Cyanobacteriota</taxon>
        <taxon>Cyanophyceae</taxon>
        <taxon>Pseudanabaenales</taxon>
        <taxon>Pseudanabaenaceae</taxon>
        <taxon>Pseudanabaena</taxon>
    </lineage>
</organism>
<feature type="domain" description="HAMP" evidence="8">
    <location>
        <begin position="641"/>
        <end position="696"/>
    </location>
</feature>
<feature type="repeat" description="TPR" evidence="4">
    <location>
        <begin position="2"/>
        <end position="35"/>
    </location>
</feature>
<dbReference type="InterPro" id="IPR019734">
    <property type="entry name" value="TPR_rpt"/>
</dbReference>
<accession>A0ABU5TMK0</accession>
<dbReference type="SMART" id="SM00283">
    <property type="entry name" value="MA"/>
    <property type="match status" value="1"/>
</dbReference>
<dbReference type="InterPro" id="IPR011990">
    <property type="entry name" value="TPR-like_helical_dom_sf"/>
</dbReference>
<reference evidence="9 10" key="1">
    <citation type="submission" date="2023-12" db="EMBL/GenBank/DDBJ databases">
        <title>Baltic Sea Cyanobacteria.</title>
        <authorList>
            <person name="Delbaje E."/>
            <person name="Fewer D.P."/>
            <person name="Shishido T.K."/>
        </authorList>
    </citation>
    <scope>NUCLEOTIDE SEQUENCE [LARGE SCALE GENOMIC DNA]</scope>
    <source>
        <strain evidence="9 10">UHCC 0370</strain>
    </source>
</reference>
<evidence type="ECO:0000259" key="7">
    <source>
        <dbReference type="PROSITE" id="PS50111"/>
    </source>
</evidence>
<dbReference type="PRINTS" id="PR00260">
    <property type="entry name" value="CHEMTRNSDUCR"/>
</dbReference>
<dbReference type="PANTHER" id="PTHR32089:SF114">
    <property type="entry name" value="METHYL-ACCEPTING CHEMOTAXIS PROTEIN MCPB"/>
    <property type="match status" value="1"/>
</dbReference>
<comment type="caution">
    <text evidence="9">The sequence shown here is derived from an EMBL/GenBank/DDBJ whole genome shotgun (WGS) entry which is preliminary data.</text>
</comment>
<gene>
    <name evidence="9" type="ORF">VB774_16665</name>
</gene>
<evidence type="ECO:0000256" key="1">
    <source>
        <dbReference type="ARBA" id="ARBA00023224"/>
    </source>
</evidence>
<feature type="domain" description="Methyl-accepting transducer" evidence="7">
    <location>
        <begin position="819"/>
        <end position="1055"/>
    </location>
</feature>
<dbReference type="RefSeq" id="WP_323262538.1">
    <property type="nucleotide sequence ID" value="NZ_JAYGIE010000086.1"/>
</dbReference>
<feature type="transmembrane region" description="Helical" evidence="6">
    <location>
        <begin position="318"/>
        <end position="338"/>
    </location>
</feature>
<dbReference type="SUPFAM" id="SSF48452">
    <property type="entry name" value="TPR-like"/>
    <property type="match status" value="1"/>
</dbReference>
<dbReference type="PROSITE" id="PS50005">
    <property type="entry name" value="TPR"/>
    <property type="match status" value="1"/>
</dbReference>
<dbReference type="Pfam" id="PF00015">
    <property type="entry name" value="MCPsignal"/>
    <property type="match status" value="1"/>
</dbReference>
<evidence type="ECO:0000256" key="6">
    <source>
        <dbReference type="SAM" id="Phobius"/>
    </source>
</evidence>
<dbReference type="Gene3D" id="1.10.287.950">
    <property type="entry name" value="Methyl-accepting chemotaxis protein"/>
    <property type="match status" value="1"/>
</dbReference>
<feature type="coiled-coil region" evidence="5">
    <location>
        <begin position="688"/>
        <end position="722"/>
    </location>
</feature>
<dbReference type="InterPro" id="IPR004090">
    <property type="entry name" value="Chemotax_Me-accpt_rcpt"/>
</dbReference>
<evidence type="ECO:0000256" key="4">
    <source>
        <dbReference type="PROSITE-ProRule" id="PRU00339"/>
    </source>
</evidence>
<dbReference type="Gene3D" id="6.10.340.10">
    <property type="match status" value="1"/>
</dbReference>
<keyword evidence="1 3" id="KW-0807">Transducer</keyword>
<keyword evidence="6" id="KW-0472">Membrane</keyword>
<dbReference type="Pfam" id="PF00672">
    <property type="entry name" value="HAMP"/>
    <property type="match status" value="1"/>
</dbReference>